<dbReference type="EMBL" id="JOJR01023195">
    <property type="protein sequence ID" value="RCN24126.1"/>
    <property type="molecule type" value="Genomic_DNA"/>
</dbReference>
<name>A0A368EWU3_ANCCA</name>
<evidence type="ECO:0000313" key="1">
    <source>
        <dbReference type="EMBL" id="RCN24126.1"/>
    </source>
</evidence>
<reference evidence="1 2" key="1">
    <citation type="submission" date="2014-10" db="EMBL/GenBank/DDBJ databases">
        <title>Draft genome of the hookworm Ancylostoma caninum.</title>
        <authorList>
            <person name="Mitreva M."/>
        </authorList>
    </citation>
    <scope>NUCLEOTIDE SEQUENCE [LARGE SCALE GENOMIC DNA]</scope>
    <source>
        <strain evidence="1 2">Baltimore</strain>
    </source>
</reference>
<proteinExistence type="predicted"/>
<comment type="caution">
    <text evidence="1">The sequence shown here is derived from an EMBL/GenBank/DDBJ whole genome shotgun (WGS) entry which is preliminary data.</text>
</comment>
<accession>A0A368EWU3</accession>
<evidence type="ECO:0000313" key="2">
    <source>
        <dbReference type="Proteomes" id="UP000252519"/>
    </source>
</evidence>
<organism evidence="1 2">
    <name type="scientific">Ancylostoma caninum</name>
    <name type="common">Dog hookworm</name>
    <dbReference type="NCBI Taxonomy" id="29170"/>
    <lineage>
        <taxon>Eukaryota</taxon>
        <taxon>Metazoa</taxon>
        <taxon>Ecdysozoa</taxon>
        <taxon>Nematoda</taxon>
        <taxon>Chromadorea</taxon>
        <taxon>Rhabditida</taxon>
        <taxon>Rhabditina</taxon>
        <taxon>Rhabditomorpha</taxon>
        <taxon>Strongyloidea</taxon>
        <taxon>Ancylostomatidae</taxon>
        <taxon>Ancylostomatinae</taxon>
        <taxon>Ancylostoma</taxon>
    </lineage>
</organism>
<keyword evidence="2" id="KW-1185">Reference proteome</keyword>
<sequence length="59" mass="6912">MHIFSTPRPLPLKALHVPHRILCCAHQEERRTTVMCHVLLLRPPPGWKLVQVTHRAIYL</sequence>
<protein>
    <submittedName>
        <fullName evidence="1">Uncharacterized protein</fullName>
    </submittedName>
</protein>
<gene>
    <name evidence="1" type="ORF">ANCCAN_30184</name>
</gene>
<dbReference type="AlphaFoldDB" id="A0A368EWU3"/>
<dbReference type="Proteomes" id="UP000252519">
    <property type="component" value="Unassembled WGS sequence"/>
</dbReference>